<name>A0A5E4CCA1_MARMO</name>
<evidence type="ECO:0000313" key="3">
    <source>
        <dbReference type="Proteomes" id="UP000335636"/>
    </source>
</evidence>
<sequence length="115" mass="12506">MAKEKDIGIPARRQRAGGSCSLRGSFQRPTAPSAFLPTFLAPALPSTVFLPGLVCSDRPECASVEARLEEKAEQENGLDFWRPALRLFNSARKEKRRRRRLAQISGGPPAVGCGA</sequence>
<accession>A0A5E4CCA1</accession>
<evidence type="ECO:0000313" key="2">
    <source>
        <dbReference type="EMBL" id="VTJ79584.1"/>
    </source>
</evidence>
<keyword evidence="3" id="KW-1185">Reference proteome</keyword>
<organism evidence="2 3">
    <name type="scientific">Marmota monax</name>
    <name type="common">Woodchuck</name>
    <dbReference type="NCBI Taxonomy" id="9995"/>
    <lineage>
        <taxon>Eukaryota</taxon>
        <taxon>Metazoa</taxon>
        <taxon>Chordata</taxon>
        <taxon>Craniata</taxon>
        <taxon>Vertebrata</taxon>
        <taxon>Euteleostomi</taxon>
        <taxon>Mammalia</taxon>
        <taxon>Eutheria</taxon>
        <taxon>Euarchontoglires</taxon>
        <taxon>Glires</taxon>
        <taxon>Rodentia</taxon>
        <taxon>Sciuromorpha</taxon>
        <taxon>Sciuridae</taxon>
        <taxon>Xerinae</taxon>
        <taxon>Marmotini</taxon>
        <taxon>Marmota</taxon>
    </lineage>
</organism>
<gene>
    <name evidence="2" type="ORF">MONAX_5E036075</name>
</gene>
<dbReference type="Proteomes" id="UP000335636">
    <property type="component" value="Unassembled WGS sequence"/>
</dbReference>
<dbReference type="EMBL" id="CABDUW010001202">
    <property type="protein sequence ID" value="VTJ79584.1"/>
    <property type="molecule type" value="Genomic_DNA"/>
</dbReference>
<reference evidence="2" key="1">
    <citation type="submission" date="2019-04" db="EMBL/GenBank/DDBJ databases">
        <authorList>
            <person name="Alioto T."/>
            <person name="Alioto T."/>
        </authorList>
    </citation>
    <scope>NUCLEOTIDE SEQUENCE [LARGE SCALE GENOMIC DNA]</scope>
</reference>
<protein>
    <submittedName>
        <fullName evidence="2">Uncharacterized protein</fullName>
    </submittedName>
</protein>
<comment type="caution">
    <text evidence="2">The sequence shown here is derived from an EMBL/GenBank/DDBJ whole genome shotgun (WGS) entry which is preliminary data.</text>
</comment>
<evidence type="ECO:0000256" key="1">
    <source>
        <dbReference type="SAM" id="MobiDB-lite"/>
    </source>
</evidence>
<dbReference type="AlphaFoldDB" id="A0A5E4CCA1"/>
<feature type="region of interest" description="Disordered" evidence="1">
    <location>
        <begin position="1"/>
        <end position="24"/>
    </location>
</feature>
<proteinExistence type="predicted"/>